<dbReference type="EMBL" id="AGYG01000021">
    <property type="protein sequence ID" value="ENZ37531.1"/>
    <property type="molecule type" value="Genomic_DNA"/>
</dbReference>
<dbReference type="RefSeq" id="WP_002572780.1">
    <property type="nucleotide sequence ID" value="NZ_KB851154.1"/>
</dbReference>
<feature type="transmembrane region" description="Helical" evidence="1">
    <location>
        <begin position="53"/>
        <end position="70"/>
    </location>
</feature>
<feature type="transmembrane region" description="Helical" evidence="1">
    <location>
        <begin position="82"/>
        <end position="106"/>
    </location>
</feature>
<accession>N9ZCE3</accession>
<keyword evidence="1" id="KW-1133">Transmembrane helix</keyword>
<feature type="transmembrane region" description="Helical" evidence="1">
    <location>
        <begin position="20"/>
        <end position="41"/>
    </location>
</feature>
<protein>
    <recommendedName>
        <fullName evidence="4">Calcium:proton exchanger</fullName>
    </recommendedName>
</protein>
<evidence type="ECO:0008006" key="4">
    <source>
        <dbReference type="Google" id="ProtNLM"/>
    </source>
</evidence>
<evidence type="ECO:0000256" key="1">
    <source>
        <dbReference type="SAM" id="Phobius"/>
    </source>
</evidence>
<dbReference type="PATRIC" id="fig|997897.5.peg.3400"/>
<dbReference type="Proteomes" id="UP000013041">
    <property type="component" value="Unassembled WGS sequence"/>
</dbReference>
<evidence type="ECO:0000313" key="3">
    <source>
        <dbReference type="Proteomes" id="UP000013041"/>
    </source>
</evidence>
<gene>
    <name evidence="2" type="ORF">HMPREF1097_03217</name>
</gene>
<proteinExistence type="predicted"/>
<keyword evidence="1" id="KW-0472">Membrane</keyword>
<reference evidence="2 3" key="1">
    <citation type="submission" date="2013-01" db="EMBL/GenBank/DDBJ databases">
        <title>The Genome Sequence of Clostridium bolteae 90B8.</title>
        <authorList>
            <consortium name="The Broad Institute Genome Sequencing Platform"/>
            <person name="Earl A."/>
            <person name="Ward D."/>
            <person name="Feldgarden M."/>
            <person name="Gevers D."/>
            <person name="Courvalin P."/>
            <person name="Lambert T."/>
            <person name="Walker B."/>
            <person name="Young S.K."/>
            <person name="Zeng Q."/>
            <person name="Gargeya S."/>
            <person name="Fitzgerald M."/>
            <person name="Haas B."/>
            <person name="Abouelleil A."/>
            <person name="Alvarado L."/>
            <person name="Arachchi H.M."/>
            <person name="Berlin A.M."/>
            <person name="Chapman S.B."/>
            <person name="Dewar J."/>
            <person name="Goldberg J."/>
            <person name="Griggs A."/>
            <person name="Gujja S."/>
            <person name="Hansen M."/>
            <person name="Howarth C."/>
            <person name="Imamovic A."/>
            <person name="Larimer J."/>
            <person name="McCowan C."/>
            <person name="Murphy C."/>
            <person name="Neiman D."/>
            <person name="Pearson M."/>
            <person name="Priest M."/>
            <person name="Roberts A."/>
            <person name="Saif S."/>
            <person name="Shea T."/>
            <person name="Sisk P."/>
            <person name="Sykes S."/>
            <person name="Wortman J."/>
            <person name="Nusbaum C."/>
            <person name="Birren B."/>
        </authorList>
    </citation>
    <scope>NUCLEOTIDE SEQUENCE [LARGE SCALE GENOMIC DNA]</scope>
    <source>
        <strain evidence="2 3">90B8</strain>
    </source>
</reference>
<dbReference type="AlphaFoldDB" id="N9ZCE3"/>
<keyword evidence="1" id="KW-0812">Transmembrane</keyword>
<organism evidence="2 3">
    <name type="scientific">Enterocloster bolteae 90B8</name>
    <dbReference type="NCBI Taxonomy" id="997897"/>
    <lineage>
        <taxon>Bacteria</taxon>
        <taxon>Bacillati</taxon>
        <taxon>Bacillota</taxon>
        <taxon>Clostridia</taxon>
        <taxon>Lachnospirales</taxon>
        <taxon>Lachnospiraceae</taxon>
        <taxon>Enterocloster</taxon>
    </lineage>
</organism>
<sequence>MRQIGDKVSYVRNPFARNSYYCLTLAVLGLALGTASMYLSVARAGQGGLNTGAYGFSSLAAALMGLWYGVRSFMEKDRNYILAKIGISICVVLVIVWAVIIITGIVR</sequence>
<name>N9ZCE3_9FIRM</name>
<comment type="caution">
    <text evidence="2">The sequence shown here is derived from an EMBL/GenBank/DDBJ whole genome shotgun (WGS) entry which is preliminary data.</text>
</comment>
<dbReference type="HOGENOM" id="CLU_158486_0_0_9"/>
<evidence type="ECO:0000313" key="2">
    <source>
        <dbReference type="EMBL" id="ENZ37531.1"/>
    </source>
</evidence>